<accession>A0A9P9E281</accession>
<evidence type="ECO:0000313" key="1">
    <source>
        <dbReference type="EMBL" id="KAH7129548.1"/>
    </source>
</evidence>
<evidence type="ECO:0008006" key="3">
    <source>
        <dbReference type="Google" id="ProtNLM"/>
    </source>
</evidence>
<keyword evidence="2" id="KW-1185">Reference proteome</keyword>
<dbReference type="AlphaFoldDB" id="A0A9P9E281"/>
<dbReference type="SUPFAM" id="SSF53067">
    <property type="entry name" value="Actin-like ATPase domain"/>
    <property type="match status" value="2"/>
</dbReference>
<name>A0A9P9E281_9HYPO</name>
<sequence length="608" mass="66978">MASQPDILVSVDLGTTFTGVAWMTPRTPPQVINNWPGDGGQNERKVPSTLVYRPNNSAVSSWGFLCADDDVVPGHVRRDCFKIFLDAGTLAAAQHLGIANTPSSIQEAQRFVTDYLKEIYIHVKETIETEMGGQPWKDKIVTFLFSVPTTWENMDIINDFKGCIKNSGFGSGGFRHSARVDLTEAEAAAVATIKTSPFTFDPGTLFLTIDAGGGTTDLSLMRITSSDSVISQMSQVKAVTGLGVGGSLIDRAFIGLVQQRLAAFPETQSDVPFDVSAKMSRSPFLSLKHKFGQRAWMQSPVFKIPMEGVAHTFSHPGLGVQNGAMMFTREEIQALFDVQIQGIIARVDEQLEWVRQHKPQEQVRYMILSGGLGSSTYVKEAIQGRFSSNPHPNAMSVAVVPCRDPQLVVARGLLLDQQQKWITGNTSVLTSRIARTSYGVVVKQLYSAAHHFGEDLSDDPYEPNTKWAMNQIQWLISKGDVINPNIPLTKEFKIRLSEGDATRSWSAEIVTSQNEANFLPRSMKQAGAMKLCDVRSNLTGVHQSQMVLKHKRGHCFSRGINYYICDFEVRVIVGPADLNFELWFGGQKFSGNHEPIAVQWGSGTGNAK</sequence>
<dbReference type="CDD" id="cd10170">
    <property type="entry name" value="ASKHA_NBD_HSP70"/>
    <property type="match status" value="1"/>
</dbReference>
<gene>
    <name evidence="1" type="ORF">B0J13DRAFT_645555</name>
</gene>
<proteinExistence type="predicted"/>
<dbReference type="PANTHER" id="PTHR42749:SF1">
    <property type="entry name" value="CELL SHAPE-DETERMINING PROTEIN MREB"/>
    <property type="match status" value="1"/>
</dbReference>
<organism evidence="1 2">
    <name type="scientific">Dactylonectria estremocensis</name>
    <dbReference type="NCBI Taxonomy" id="1079267"/>
    <lineage>
        <taxon>Eukaryota</taxon>
        <taxon>Fungi</taxon>
        <taxon>Dikarya</taxon>
        <taxon>Ascomycota</taxon>
        <taxon>Pezizomycotina</taxon>
        <taxon>Sordariomycetes</taxon>
        <taxon>Hypocreomycetidae</taxon>
        <taxon>Hypocreales</taxon>
        <taxon>Nectriaceae</taxon>
        <taxon>Dactylonectria</taxon>
    </lineage>
</organism>
<dbReference type="Proteomes" id="UP000717696">
    <property type="component" value="Unassembled WGS sequence"/>
</dbReference>
<dbReference type="OrthoDB" id="2394218at2759"/>
<protein>
    <recommendedName>
        <fullName evidence="3">Hsp70 family chaperone</fullName>
    </recommendedName>
</protein>
<comment type="caution">
    <text evidence="1">The sequence shown here is derived from an EMBL/GenBank/DDBJ whole genome shotgun (WGS) entry which is preliminary data.</text>
</comment>
<reference evidence="1" key="1">
    <citation type="journal article" date="2021" name="Nat. Commun.">
        <title>Genetic determinants of endophytism in the Arabidopsis root mycobiome.</title>
        <authorList>
            <person name="Mesny F."/>
            <person name="Miyauchi S."/>
            <person name="Thiergart T."/>
            <person name="Pickel B."/>
            <person name="Atanasova L."/>
            <person name="Karlsson M."/>
            <person name="Huettel B."/>
            <person name="Barry K.W."/>
            <person name="Haridas S."/>
            <person name="Chen C."/>
            <person name="Bauer D."/>
            <person name="Andreopoulos W."/>
            <person name="Pangilinan J."/>
            <person name="LaButti K."/>
            <person name="Riley R."/>
            <person name="Lipzen A."/>
            <person name="Clum A."/>
            <person name="Drula E."/>
            <person name="Henrissat B."/>
            <person name="Kohler A."/>
            <person name="Grigoriev I.V."/>
            <person name="Martin F.M."/>
            <person name="Hacquard S."/>
        </authorList>
    </citation>
    <scope>NUCLEOTIDE SEQUENCE</scope>
    <source>
        <strain evidence="1">MPI-CAGE-AT-0021</strain>
    </source>
</reference>
<evidence type="ECO:0000313" key="2">
    <source>
        <dbReference type="Proteomes" id="UP000717696"/>
    </source>
</evidence>
<dbReference type="Gene3D" id="3.90.640.10">
    <property type="entry name" value="Actin, Chain A, domain 4"/>
    <property type="match status" value="1"/>
</dbReference>
<dbReference type="Gene3D" id="3.30.420.40">
    <property type="match status" value="2"/>
</dbReference>
<dbReference type="PANTHER" id="PTHR42749">
    <property type="entry name" value="CELL SHAPE-DETERMINING PROTEIN MREB"/>
    <property type="match status" value="1"/>
</dbReference>
<dbReference type="EMBL" id="JAGMUU010000021">
    <property type="protein sequence ID" value="KAH7129548.1"/>
    <property type="molecule type" value="Genomic_DNA"/>
</dbReference>
<dbReference type="InterPro" id="IPR043129">
    <property type="entry name" value="ATPase_NBD"/>
</dbReference>